<accession>A0ABS2FGB1</accession>
<dbReference type="InterPro" id="IPR000917">
    <property type="entry name" value="Sulfatase_N"/>
</dbReference>
<dbReference type="EMBL" id="JACJLL010000031">
    <property type="protein sequence ID" value="MBM6819047.1"/>
    <property type="molecule type" value="Genomic_DNA"/>
</dbReference>
<dbReference type="SUPFAM" id="SSF53649">
    <property type="entry name" value="Alkaline phosphatase-like"/>
    <property type="match status" value="1"/>
</dbReference>
<comment type="subcellular location">
    <subcellularLocation>
        <location evidence="1">Cell membrane</location>
        <topology evidence="1">Multi-pass membrane protein</topology>
    </subcellularLocation>
</comment>
<dbReference type="Proteomes" id="UP000767334">
    <property type="component" value="Unassembled WGS sequence"/>
</dbReference>
<feature type="transmembrane region" description="Helical" evidence="7">
    <location>
        <begin position="153"/>
        <end position="172"/>
    </location>
</feature>
<feature type="transmembrane region" description="Helical" evidence="7">
    <location>
        <begin position="125"/>
        <end position="146"/>
    </location>
</feature>
<evidence type="ECO:0000313" key="9">
    <source>
        <dbReference type="EMBL" id="MBM6819047.1"/>
    </source>
</evidence>
<dbReference type="CDD" id="cd16015">
    <property type="entry name" value="LTA_synthase"/>
    <property type="match status" value="1"/>
</dbReference>
<organism evidence="9 10">
    <name type="scientific">Clostridium saudiense</name>
    <dbReference type="NCBI Taxonomy" id="1414720"/>
    <lineage>
        <taxon>Bacteria</taxon>
        <taxon>Bacillati</taxon>
        <taxon>Bacillota</taxon>
        <taxon>Clostridia</taxon>
        <taxon>Eubacteriales</taxon>
        <taxon>Clostridiaceae</taxon>
        <taxon>Clostridium</taxon>
    </lineage>
</organism>
<dbReference type="InterPro" id="IPR050448">
    <property type="entry name" value="OpgB/LTA_synthase_biosynth"/>
</dbReference>
<sequence>MNNTQKKLLEYLGYPLLILSVVSLLLTFVVDSISRGSISQSLNFISSKGNTFLFNALIIFLTLSITLLFKKKTFSYCLISFIWIIAAIGNNVLINLRGTPLTGSDLKLIKSGLTLINNYMSKKEIVAILTVLFFILLMLIFIFIFAPKTKFKINYFLSLGIIALIFISFKGINGLAMKSSIISDNFWDLDAVYKENGFIYCFSKTLVNNGVSSPDVYTENSIESIVYSLEYYETASANDISLVTSYSTDEKLPNIIMLQLESFFDPLLIEGVEFDIDPIPNFRKLQENYSTGTFSVSTIGGGTANTEFEVLTGLNLDFFAPGEYPYNTTINNDTSESINYALKELNYSTHAIHNHEGNFYNRNTVFSNLGFDTFTSAEYMLINERTNLGWAKDKFLIEPILDLLNSTESQDFIYTISVQGHGSYPNDKIKDDKYVNIISCDNKSLKNSLEYYVNQLYEMDMFIAELINSVNSLNEPSVIVFYGDHLPNLNLSNEDLANKNLYETEYVIWDNLSLEKNDLNLEAYQLTSKILYDLGINNGIVTKLHQSYLFDNDSPYKDEDSYLNALKSIEYDILSGKKYIYNYLDKPIATNLKFGAKDIVLSNIYIENGKLIAEGENFTYNSIFLVDGNFVTTEFISPNKISCDASSVKTEGSTAFIGQMSGGAQVLSATQTLSITP</sequence>
<gene>
    <name evidence="9" type="ORF">H6A19_06795</name>
</gene>
<proteinExistence type="predicted"/>
<keyword evidence="6 7" id="KW-0472">Membrane</keyword>
<dbReference type="PANTHER" id="PTHR47371:SF3">
    <property type="entry name" value="PHOSPHOGLYCEROL TRANSFERASE I"/>
    <property type="match status" value="1"/>
</dbReference>
<reference evidence="9 10" key="1">
    <citation type="journal article" date="2021" name="Sci. Rep.">
        <title>The distribution of antibiotic resistance genes in chicken gut microbiota commensals.</title>
        <authorList>
            <person name="Juricova H."/>
            <person name="Matiasovicova J."/>
            <person name="Kubasova T."/>
            <person name="Cejkova D."/>
            <person name="Rychlik I."/>
        </authorList>
    </citation>
    <scope>NUCLEOTIDE SEQUENCE [LARGE SCALE GENOMIC DNA]</scope>
    <source>
        <strain evidence="9 10">An435</strain>
    </source>
</reference>
<keyword evidence="4 7" id="KW-0812">Transmembrane</keyword>
<evidence type="ECO:0000256" key="1">
    <source>
        <dbReference type="ARBA" id="ARBA00004651"/>
    </source>
</evidence>
<dbReference type="Pfam" id="PF00884">
    <property type="entry name" value="Sulfatase"/>
    <property type="match status" value="1"/>
</dbReference>
<keyword evidence="10" id="KW-1185">Reference proteome</keyword>
<protein>
    <submittedName>
        <fullName evidence="9">LTA synthase family protein</fullName>
    </submittedName>
</protein>
<evidence type="ECO:0000256" key="4">
    <source>
        <dbReference type="ARBA" id="ARBA00022692"/>
    </source>
</evidence>
<evidence type="ECO:0000256" key="3">
    <source>
        <dbReference type="ARBA" id="ARBA00022475"/>
    </source>
</evidence>
<evidence type="ECO:0000259" key="8">
    <source>
        <dbReference type="Pfam" id="PF00884"/>
    </source>
</evidence>
<evidence type="ECO:0000256" key="2">
    <source>
        <dbReference type="ARBA" id="ARBA00004936"/>
    </source>
</evidence>
<feature type="transmembrane region" description="Helical" evidence="7">
    <location>
        <begin position="50"/>
        <end position="69"/>
    </location>
</feature>
<dbReference type="InterPro" id="IPR017850">
    <property type="entry name" value="Alkaline_phosphatase_core_sf"/>
</dbReference>
<feature type="domain" description="Sulfatase N-terminal" evidence="8">
    <location>
        <begin position="253"/>
        <end position="516"/>
    </location>
</feature>
<feature type="transmembrane region" description="Helical" evidence="7">
    <location>
        <begin position="12"/>
        <end position="30"/>
    </location>
</feature>
<evidence type="ECO:0000256" key="6">
    <source>
        <dbReference type="ARBA" id="ARBA00023136"/>
    </source>
</evidence>
<dbReference type="RefSeq" id="WP_204572137.1">
    <property type="nucleotide sequence ID" value="NZ_JACJLL010000031.1"/>
</dbReference>
<comment type="pathway">
    <text evidence="2">Cell wall biogenesis; lipoteichoic acid biosynthesis.</text>
</comment>
<comment type="caution">
    <text evidence="9">The sequence shown here is derived from an EMBL/GenBank/DDBJ whole genome shotgun (WGS) entry which is preliminary data.</text>
</comment>
<evidence type="ECO:0000256" key="5">
    <source>
        <dbReference type="ARBA" id="ARBA00022989"/>
    </source>
</evidence>
<evidence type="ECO:0000256" key="7">
    <source>
        <dbReference type="SAM" id="Phobius"/>
    </source>
</evidence>
<name>A0ABS2FGB1_9CLOT</name>
<feature type="transmembrane region" description="Helical" evidence="7">
    <location>
        <begin position="76"/>
        <end position="94"/>
    </location>
</feature>
<keyword evidence="3" id="KW-1003">Cell membrane</keyword>
<keyword evidence="5 7" id="KW-1133">Transmembrane helix</keyword>
<evidence type="ECO:0000313" key="10">
    <source>
        <dbReference type="Proteomes" id="UP000767334"/>
    </source>
</evidence>
<dbReference type="Gene3D" id="3.40.720.10">
    <property type="entry name" value="Alkaline Phosphatase, subunit A"/>
    <property type="match status" value="1"/>
</dbReference>
<dbReference type="PANTHER" id="PTHR47371">
    <property type="entry name" value="LIPOTEICHOIC ACID SYNTHASE"/>
    <property type="match status" value="1"/>
</dbReference>